<organism evidence="2">
    <name type="scientific">marine sediment metagenome</name>
    <dbReference type="NCBI Taxonomy" id="412755"/>
    <lineage>
        <taxon>unclassified sequences</taxon>
        <taxon>metagenomes</taxon>
        <taxon>ecological metagenomes</taxon>
    </lineage>
</organism>
<feature type="domain" description="Histidine kinase/HSP90-like ATPase" evidence="1">
    <location>
        <begin position="84"/>
        <end position="182"/>
    </location>
</feature>
<dbReference type="InterPro" id="IPR011495">
    <property type="entry name" value="Sig_transdc_His_kin_sub2_dim/P"/>
</dbReference>
<dbReference type="SMART" id="SM00387">
    <property type="entry name" value="HATPase_c"/>
    <property type="match status" value="1"/>
</dbReference>
<dbReference type="InterPro" id="IPR036890">
    <property type="entry name" value="HATPase_C_sf"/>
</dbReference>
<dbReference type="InterPro" id="IPR003594">
    <property type="entry name" value="HATPase_dom"/>
</dbReference>
<comment type="caution">
    <text evidence="2">The sequence shown here is derived from an EMBL/GenBank/DDBJ whole genome shotgun (WGS) entry which is preliminary data.</text>
</comment>
<dbReference type="Pfam" id="PF02518">
    <property type="entry name" value="HATPase_c"/>
    <property type="match status" value="1"/>
</dbReference>
<evidence type="ECO:0000259" key="1">
    <source>
        <dbReference type="SMART" id="SM00387"/>
    </source>
</evidence>
<sequence>MSLLALQGMQVRDAEARGYFNETENRVQTISIIHEKLYSSEDLSSLELSEYVNDLVKEIVLSFGVSSHDVSVSVDVSEREMDIDTLIPCGLIINELVSNAFKYAFPTGSDGSLHVGISSIADGFTELVVRDNGPGLPVDIDITKTRSLGLRLVISLVDQLKGELVINRRGGTEFRIKFKERRP</sequence>
<dbReference type="EMBL" id="LAZR01017614">
    <property type="protein sequence ID" value="KKL99685.1"/>
    <property type="molecule type" value="Genomic_DNA"/>
</dbReference>
<gene>
    <name evidence="2" type="ORF">LCGC14_1811920</name>
</gene>
<protein>
    <recommendedName>
        <fullName evidence="1">Histidine kinase/HSP90-like ATPase domain-containing protein</fullName>
    </recommendedName>
</protein>
<dbReference type="PANTHER" id="PTHR43065:SF23">
    <property type="entry name" value="SENSOR HISTIDINE KINASE PDTAS"/>
    <property type="match status" value="1"/>
</dbReference>
<dbReference type="AlphaFoldDB" id="A0A0F9J159"/>
<accession>A0A0F9J159</accession>
<name>A0A0F9J159_9ZZZZ</name>
<evidence type="ECO:0000313" key="2">
    <source>
        <dbReference type="EMBL" id="KKL99685.1"/>
    </source>
</evidence>
<dbReference type="Pfam" id="PF07568">
    <property type="entry name" value="HisKA_2"/>
    <property type="match status" value="1"/>
</dbReference>
<proteinExistence type="predicted"/>
<reference evidence="2" key="1">
    <citation type="journal article" date="2015" name="Nature">
        <title>Complex archaea that bridge the gap between prokaryotes and eukaryotes.</title>
        <authorList>
            <person name="Spang A."/>
            <person name="Saw J.H."/>
            <person name="Jorgensen S.L."/>
            <person name="Zaremba-Niedzwiedzka K."/>
            <person name="Martijn J."/>
            <person name="Lind A.E."/>
            <person name="van Eijk R."/>
            <person name="Schleper C."/>
            <person name="Guy L."/>
            <person name="Ettema T.J."/>
        </authorList>
    </citation>
    <scope>NUCLEOTIDE SEQUENCE</scope>
</reference>
<dbReference type="PANTHER" id="PTHR43065">
    <property type="entry name" value="SENSOR HISTIDINE KINASE"/>
    <property type="match status" value="1"/>
</dbReference>
<dbReference type="SUPFAM" id="SSF55874">
    <property type="entry name" value="ATPase domain of HSP90 chaperone/DNA topoisomerase II/histidine kinase"/>
    <property type="match status" value="1"/>
</dbReference>
<dbReference type="Gene3D" id="3.30.565.10">
    <property type="entry name" value="Histidine kinase-like ATPase, C-terminal domain"/>
    <property type="match status" value="1"/>
</dbReference>